<organism evidence="7">
    <name type="scientific">Caulobacter sp. 73W</name>
    <dbReference type="NCBI Taxonomy" id="3161137"/>
    <lineage>
        <taxon>Bacteria</taxon>
        <taxon>Pseudomonadati</taxon>
        <taxon>Pseudomonadota</taxon>
        <taxon>Alphaproteobacteria</taxon>
        <taxon>Caulobacterales</taxon>
        <taxon>Caulobacteraceae</taxon>
        <taxon>Caulobacter</taxon>
    </lineage>
</organism>
<dbReference type="SUPFAM" id="SSF141322">
    <property type="entry name" value="NfeD domain-like"/>
    <property type="match status" value="1"/>
</dbReference>
<evidence type="ECO:0000256" key="2">
    <source>
        <dbReference type="ARBA" id="ARBA00022692"/>
    </source>
</evidence>
<dbReference type="InterPro" id="IPR002810">
    <property type="entry name" value="NfeD-like_C"/>
</dbReference>
<feature type="domain" description="NfeD-like C-terminal" evidence="6">
    <location>
        <begin position="95"/>
        <end position="150"/>
    </location>
</feature>
<dbReference type="AlphaFoldDB" id="A0AB39KW23"/>
<dbReference type="InterPro" id="IPR052165">
    <property type="entry name" value="Membrane_assoc_protease"/>
</dbReference>
<keyword evidence="3 5" id="KW-1133">Transmembrane helix</keyword>
<dbReference type="PANTHER" id="PTHR33507:SF3">
    <property type="entry name" value="INNER MEMBRANE PROTEIN YBBJ"/>
    <property type="match status" value="1"/>
</dbReference>
<sequence>MHAILALYASQPLWVWLALAALLLAAEVSTGSGWLLWPAATAAVVGIVTVLAPLPLGWALGLFAVLTLIATFASRRILPRKELEPVDDINDPLTRLIGRDGETASVFVGGEGRVFVDGKEWAARLSGASTLERGMRIEVVQVDGSVLTVKTA</sequence>
<evidence type="ECO:0000256" key="1">
    <source>
        <dbReference type="ARBA" id="ARBA00004141"/>
    </source>
</evidence>
<name>A0AB39KW23_9CAUL</name>
<keyword evidence="2 5" id="KW-0812">Transmembrane</keyword>
<evidence type="ECO:0000313" key="7">
    <source>
        <dbReference type="EMBL" id="XDO97854.1"/>
    </source>
</evidence>
<evidence type="ECO:0000259" key="6">
    <source>
        <dbReference type="Pfam" id="PF01957"/>
    </source>
</evidence>
<reference evidence="7" key="1">
    <citation type="submission" date="2024-06" db="EMBL/GenBank/DDBJ databases">
        <title>Caulobacter inopinatus, sp. nov.</title>
        <authorList>
            <person name="Donachie S.P."/>
        </authorList>
    </citation>
    <scope>NUCLEOTIDE SEQUENCE</scope>
    <source>
        <strain evidence="7">73W</strain>
    </source>
</reference>
<protein>
    <submittedName>
        <fullName evidence="7">NfeD family protein</fullName>
    </submittedName>
</protein>
<evidence type="ECO:0000256" key="3">
    <source>
        <dbReference type="ARBA" id="ARBA00022989"/>
    </source>
</evidence>
<dbReference type="GO" id="GO:0005886">
    <property type="term" value="C:plasma membrane"/>
    <property type="evidence" value="ECO:0007669"/>
    <property type="project" value="TreeGrafter"/>
</dbReference>
<keyword evidence="4 5" id="KW-0472">Membrane</keyword>
<evidence type="ECO:0000256" key="4">
    <source>
        <dbReference type="ARBA" id="ARBA00023136"/>
    </source>
</evidence>
<gene>
    <name evidence="7" type="ORF">ABOZ73_05400</name>
</gene>
<dbReference type="PANTHER" id="PTHR33507">
    <property type="entry name" value="INNER MEMBRANE PROTEIN YBBJ"/>
    <property type="match status" value="1"/>
</dbReference>
<comment type="subcellular location">
    <subcellularLocation>
        <location evidence="1">Membrane</location>
        <topology evidence="1">Multi-pass membrane protein</topology>
    </subcellularLocation>
</comment>
<accession>A0AB39KW23</accession>
<dbReference type="Pfam" id="PF01957">
    <property type="entry name" value="NfeD"/>
    <property type="match status" value="1"/>
</dbReference>
<dbReference type="InterPro" id="IPR012340">
    <property type="entry name" value="NA-bd_OB-fold"/>
</dbReference>
<evidence type="ECO:0000256" key="5">
    <source>
        <dbReference type="SAM" id="Phobius"/>
    </source>
</evidence>
<dbReference type="EMBL" id="CP158375">
    <property type="protein sequence ID" value="XDO97854.1"/>
    <property type="molecule type" value="Genomic_DNA"/>
</dbReference>
<feature type="transmembrane region" description="Helical" evidence="5">
    <location>
        <begin position="52"/>
        <end position="73"/>
    </location>
</feature>
<proteinExistence type="predicted"/>
<dbReference type="RefSeq" id="WP_369061346.1">
    <property type="nucleotide sequence ID" value="NZ_CP158375.1"/>
</dbReference>
<dbReference type="Gene3D" id="2.40.50.140">
    <property type="entry name" value="Nucleic acid-binding proteins"/>
    <property type="match status" value="1"/>
</dbReference>